<protein>
    <submittedName>
        <fullName evidence="2">Uncharacterized protein</fullName>
    </submittedName>
</protein>
<keyword evidence="1" id="KW-1185">Reference proteome</keyword>
<evidence type="ECO:0000313" key="2">
    <source>
        <dbReference type="WBParaSite" id="jg485"/>
    </source>
</evidence>
<accession>A0A915EBC0</accession>
<dbReference type="Proteomes" id="UP000887574">
    <property type="component" value="Unplaced"/>
</dbReference>
<evidence type="ECO:0000313" key="1">
    <source>
        <dbReference type="Proteomes" id="UP000887574"/>
    </source>
</evidence>
<dbReference type="SUPFAM" id="SSF50353">
    <property type="entry name" value="Cytokine"/>
    <property type="match status" value="1"/>
</dbReference>
<dbReference type="InterPro" id="IPR008996">
    <property type="entry name" value="IL1/FGF"/>
</dbReference>
<dbReference type="AlphaFoldDB" id="A0A915EBC0"/>
<name>A0A915EBC0_9BILA</name>
<reference evidence="2" key="1">
    <citation type="submission" date="2022-11" db="UniProtKB">
        <authorList>
            <consortium name="WormBaseParasite"/>
        </authorList>
    </citation>
    <scope>IDENTIFICATION</scope>
</reference>
<proteinExistence type="predicted"/>
<organism evidence="1 2">
    <name type="scientific">Ditylenchus dipsaci</name>
    <dbReference type="NCBI Taxonomy" id="166011"/>
    <lineage>
        <taxon>Eukaryota</taxon>
        <taxon>Metazoa</taxon>
        <taxon>Ecdysozoa</taxon>
        <taxon>Nematoda</taxon>
        <taxon>Chromadorea</taxon>
        <taxon>Rhabditida</taxon>
        <taxon>Tylenchina</taxon>
        <taxon>Tylenchomorpha</taxon>
        <taxon>Sphaerularioidea</taxon>
        <taxon>Anguinidae</taxon>
        <taxon>Anguininae</taxon>
        <taxon>Ditylenchus</taxon>
    </lineage>
</organism>
<sequence>MTKSGYTLLESAWTPGLYLGFNRKGRFQDPSQFNNTKLHRCFHYSKLEVGTGNFPHQLLDCRKTHEIDNKKVDWLQSLQEGHNNEQKLMYEVARNTILTRVEI</sequence>
<dbReference type="WBParaSite" id="jg485">
    <property type="protein sequence ID" value="jg485"/>
    <property type="gene ID" value="jg485"/>
</dbReference>
<dbReference type="Gene3D" id="2.80.10.50">
    <property type="match status" value="1"/>
</dbReference>